<name>A0ABR1N170_9PEZI</name>
<reference evidence="1 2" key="1">
    <citation type="submission" date="2024-04" db="EMBL/GenBank/DDBJ databases">
        <title>Phyllosticta paracitricarpa is synonymous to the EU quarantine fungus P. citricarpa based on phylogenomic analyses.</title>
        <authorList>
            <consortium name="Lawrence Berkeley National Laboratory"/>
            <person name="Van ingen-buijs V.A."/>
            <person name="Van westerhoven A.C."/>
            <person name="Haridas S."/>
            <person name="Skiadas P."/>
            <person name="Martin F."/>
            <person name="Groenewald J.Z."/>
            <person name="Crous P.W."/>
            <person name="Seidl M.F."/>
        </authorList>
    </citation>
    <scope>NUCLEOTIDE SEQUENCE [LARGE SCALE GENOMIC DNA]</scope>
    <source>
        <strain evidence="1 2">CBS 141358</strain>
    </source>
</reference>
<accession>A0ABR1N170</accession>
<evidence type="ECO:0000313" key="1">
    <source>
        <dbReference type="EMBL" id="KAK7608962.1"/>
    </source>
</evidence>
<evidence type="ECO:0000313" key="2">
    <source>
        <dbReference type="Proteomes" id="UP001367316"/>
    </source>
</evidence>
<dbReference type="Proteomes" id="UP001367316">
    <property type="component" value="Unassembled WGS sequence"/>
</dbReference>
<protein>
    <submittedName>
        <fullName evidence="1">Uncharacterized protein</fullName>
    </submittedName>
</protein>
<dbReference type="EMBL" id="JBBPBF010000026">
    <property type="protein sequence ID" value="KAK7608962.1"/>
    <property type="molecule type" value="Genomic_DNA"/>
</dbReference>
<gene>
    <name evidence="1" type="ORF">JOL62DRAFT_198420</name>
</gene>
<sequence length="334" mass="36996">MSNQACKLWPACQAACGLARGLSTNEADLDCLLLPHAPVQSSKHASPSPTRLLITTLSRMCNLHRIHVTWARAYHVRLDLDGWSRPQVTSAGATSSALSPATTATGLMASFVVRLTSRGQLRRLSLHHPGMRPLIAICRRVQSENANAPLIARSHRPTAGHVPLQGYLFMMILCPNGHVDESLLQPTSIPWPRLHDPVSFALRARPLAMHPVHDLFTVNCTVLPDLCVLIHHSGRTGTLTKCRHTQEGRGAGSRPPNNVTCRALFPIRWRSTNLNSAAIMANFGSWPHVRPFFFPFLLWSCTKWERRQEPSGGWNCECHGILNSNHGQMLVRGE</sequence>
<comment type="caution">
    <text evidence="1">The sequence shown here is derived from an EMBL/GenBank/DDBJ whole genome shotgun (WGS) entry which is preliminary data.</text>
</comment>
<organism evidence="1 2">
    <name type="scientific">Phyllosticta paracitricarpa</name>
    <dbReference type="NCBI Taxonomy" id="2016321"/>
    <lineage>
        <taxon>Eukaryota</taxon>
        <taxon>Fungi</taxon>
        <taxon>Dikarya</taxon>
        <taxon>Ascomycota</taxon>
        <taxon>Pezizomycotina</taxon>
        <taxon>Dothideomycetes</taxon>
        <taxon>Dothideomycetes incertae sedis</taxon>
        <taxon>Botryosphaeriales</taxon>
        <taxon>Phyllostictaceae</taxon>
        <taxon>Phyllosticta</taxon>
    </lineage>
</organism>
<proteinExistence type="predicted"/>
<keyword evidence="2" id="KW-1185">Reference proteome</keyword>